<feature type="region of interest" description="Disordered" evidence="5">
    <location>
        <begin position="539"/>
        <end position="577"/>
    </location>
</feature>
<feature type="transmembrane region" description="Helical" evidence="6">
    <location>
        <begin position="298"/>
        <end position="318"/>
    </location>
</feature>
<feature type="transmembrane region" description="Helical" evidence="6">
    <location>
        <begin position="347"/>
        <end position="366"/>
    </location>
</feature>
<name>A0AAW0GCZ0_9APHY</name>
<dbReference type="InterPro" id="IPR037185">
    <property type="entry name" value="EmrE-like"/>
</dbReference>
<evidence type="ECO:0000256" key="2">
    <source>
        <dbReference type="ARBA" id="ARBA00022692"/>
    </source>
</evidence>
<proteinExistence type="predicted"/>
<dbReference type="Pfam" id="PF03151">
    <property type="entry name" value="TPT"/>
    <property type="match status" value="1"/>
</dbReference>
<accession>A0AAW0GCZ0</accession>
<dbReference type="InterPro" id="IPR004853">
    <property type="entry name" value="Sugar_P_trans_dom"/>
</dbReference>
<evidence type="ECO:0000256" key="4">
    <source>
        <dbReference type="ARBA" id="ARBA00023136"/>
    </source>
</evidence>
<feature type="domain" description="Sugar phosphate transporter" evidence="7">
    <location>
        <begin position="114"/>
        <end position="414"/>
    </location>
</feature>
<dbReference type="PANTHER" id="PTHR11132">
    <property type="entry name" value="SOLUTE CARRIER FAMILY 35"/>
    <property type="match status" value="1"/>
</dbReference>
<dbReference type="GO" id="GO:0016020">
    <property type="term" value="C:membrane"/>
    <property type="evidence" value="ECO:0007669"/>
    <property type="project" value="UniProtKB-SubCell"/>
</dbReference>
<keyword evidence="9" id="KW-1185">Reference proteome</keyword>
<dbReference type="AlphaFoldDB" id="A0AAW0GCZ0"/>
<dbReference type="Proteomes" id="UP001385951">
    <property type="component" value="Unassembled WGS sequence"/>
</dbReference>
<comment type="subcellular location">
    <subcellularLocation>
        <location evidence="1">Membrane</location>
        <topology evidence="1">Multi-pass membrane protein</topology>
    </subcellularLocation>
</comment>
<evidence type="ECO:0000256" key="6">
    <source>
        <dbReference type="SAM" id="Phobius"/>
    </source>
</evidence>
<feature type="transmembrane region" description="Helical" evidence="6">
    <location>
        <begin position="259"/>
        <end position="278"/>
    </location>
</feature>
<evidence type="ECO:0000259" key="7">
    <source>
        <dbReference type="Pfam" id="PF03151"/>
    </source>
</evidence>
<protein>
    <recommendedName>
        <fullName evidence="7">Sugar phosphate transporter domain-containing protein</fullName>
    </recommendedName>
</protein>
<feature type="transmembrane region" description="Helical" evidence="6">
    <location>
        <begin position="141"/>
        <end position="161"/>
    </location>
</feature>
<evidence type="ECO:0000313" key="8">
    <source>
        <dbReference type="EMBL" id="KAK7687813.1"/>
    </source>
</evidence>
<organism evidence="8 9">
    <name type="scientific">Cerrena zonata</name>
    <dbReference type="NCBI Taxonomy" id="2478898"/>
    <lineage>
        <taxon>Eukaryota</taxon>
        <taxon>Fungi</taxon>
        <taxon>Dikarya</taxon>
        <taxon>Basidiomycota</taxon>
        <taxon>Agaricomycotina</taxon>
        <taxon>Agaricomycetes</taxon>
        <taxon>Polyporales</taxon>
        <taxon>Cerrenaceae</taxon>
        <taxon>Cerrena</taxon>
    </lineage>
</organism>
<sequence length="632" mass="69408">MNPTHTPYSRPQPGSRGWSVYDAHDEKTHGPTDASWLAEQRTLPLNYRDHEKRRSWLDVDPTSPIAPAIRRLTHLRRNFMRRMNLSEGLFNSRHGGLTTSSSSSSVVSGDTVRFVLLCSLWYMSSALSSNTGKVILNKFRYPVTLTFVQFGFVAAYCLLFMSPLVRFSTMRKPTKAILQSTLPMGFFQVGGHIFSSMAISRIPVSTVHTIKALSPLFTVAAYALLFGVSYSTKTYFSLLPLTLGVMLACSFDMSASNAIGLLCAFGSAIVFVTSNIFFKKIMPSNSNSSNTGHKLDKVNLLFYSSSMAFLLMVPIWIYSDLPSLMSHTHKHVDDHHSHPAFSTLMNFFINGTVHFLQNVLAFVLLAQTSPVTYSIASLIKRVAVICIAVVWFRQHVHLIQGLGIGLTFVGLWCYHGAKGDVEKGEKKVRRVENAREGMLPITRSEVESETEEKVKVSVQSTGIPTPSIYSRPRANSTLHHSHVPQPMVSHTTRLPPPRQTPTYSQTHPHVQPNLQVQTNTYGSHTSHPHHPAVSQVISAKPDIPGSTTSPIDSYPSPPPSDTASPPSSPELEGQEHRDHHGLLAGSEKMLTGDKGRRATIGAGHAAQGSHVPHGHGRKRMGSVARAGIAVGA</sequence>
<evidence type="ECO:0000256" key="5">
    <source>
        <dbReference type="SAM" id="MobiDB-lite"/>
    </source>
</evidence>
<feature type="region of interest" description="Disordered" evidence="5">
    <location>
        <begin position="1"/>
        <end position="32"/>
    </location>
</feature>
<evidence type="ECO:0000256" key="1">
    <source>
        <dbReference type="ARBA" id="ARBA00004141"/>
    </source>
</evidence>
<evidence type="ECO:0000313" key="9">
    <source>
        <dbReference type="Proteomes" id="UP001385951"/>
    </source>
</evidence>
<feature type="transmembrane region" description="Helical" evidence="6">
    <location>
        <begin position="182"/>
        <end position="204"/>
    </location>
</feature>
<keyword evidence="2 6" id="KW-0812">Transmembrane</keyword>
<comment type="caution">
    <text evidence="8">The sequence shown here is derived from an EMBL/GenBank/DDBJ whole genome shotgun (WGS) entry which is preliminary data.</text>
</comment>
<dbReference type="InterPro" id="IPR050186">
    <property type="entry name" value="TPT_transporter"/>
</dbReference>
<dbReference type="EMBL" id="JASBNA010000012">
    <property type="protein sequence ID" value="KAK7687813.1"/>
    <property type="molecule type" value="Genomic_DNA"/>
</dbReference>
<feature type="transmembrane region" description="Helical" evidence="6">
    <location>
        <begin position="210"/>
        <end position="228"/>
    </location>
</feature>
<evidence type="ECO:0000256" key="3">
    <source>
        <dbReference type="ARBA" id="ARBA00022989"/>
    </source>
</evidence>
<feature type="region of interest" description="Disordered" evidence="5">
    <location>
        <begin position="473"/>
        <end position="509"/>
    </location>
</feature>
<dbReference type="SUPFAM" id="SSF103481">
    <property type="entry name" value="Multidrug resistance efflux transporter EmrE"/>
    <property type="match status" value="2"/>
</dbReference>
<feature type="transmembrane region" description="Helical" evidence="6">
    <location>
        <begin position="373"/>
        <end position="392"/>
    </location>
</feature>
<keyword evidence="3 6" id="KW-1133">Transmembrane helix</keyword>
<keyword evidence="4 6" id="KW-0472">Membrane</keyword>
<gene>
    <name evidence="8" type="ORF">QCA50_009032</name>
</gene>
<reference evidence="8 9" key="1">
    <citation type="submission" date="2022-09" db="EMBL/GenBank/DDBJ databases">
        <authorList>
            <person name="Palmer J.M."/>
        </authorList>
    </citation>
    <scope>NUCLEOTIDE SEQUENCE [LARGE SCALE GENOMIC DNA]</scope>
    <source>
        <strain evidence="8 9">DSM 7382</strain>
    </source>
</reference>